<evidence type="ECO:0000313" key="4">
    <source>
        <dbReference type="EMBL" id="TJY68238.1"/>
    </source>
</evidence>
<feature type="domain" description="Glycoside hydrolase 123 N-terminal" evidence="3">
    <location>
        <begin position="47"/>
        <end position="184"/>
    </location>
</feature>
<reference evidence="4 5" key="1">
    <citation type="submission" date="2019-04" db="EMBL/GenBank/DDBJ databases">
        <title>Sphingobacterium olei sp. nov., isolated from oil-contaminated soil.</title>
        <authorList>
            <person name="Liu B."/>
        </authorList>
    </citation>
    <scope>NUCLEOTIDE SEQUENCE [LARGE SCALE GENOMIC DNA]</scope>
    <source>
        <strain evidence="4 5">Y3L14</strain>
    </source>
</reference>
<evidence type="ECO:0000259" key="2">
    <source>
        <dbReference type="Pfam" id="PF13320"/>
    </source>
</evidence>
<keyword evidence="1" id="KW-0732">Signal</keyword>
<evidence type="ECO:0000313" key="5">
    <source>
        <dbReference type="Proteomes" id="UP000309872"/>
    </source>
</evidence>
<gene>
    <name evidence="4" type="ORF">FAZ19_03000</name>
</gene>
<comment type="caution">
    <text evidence="4">The sequence shown here is derived from an EMBL/GenBank/DDBJ whole genome shotgun (WGS) entry which is preliminary data.</text>
</comment>
<organism evidence="4 5">
    <name type="scientific">Sphingobacterium alkalisoli</name>
    <dbReference type="NCBI Taxonomy" id="1874115"/>
    <lineage>
        <taxon>Bacteria</taxon>
        <taxon>Pseudomonadati</taxon>
        <taxon>Bacteroidota</taxon>
        <taxon>Sphingobacteriia</taxon>
        <taxon>Sphingobacteriales</taxon>
        <taxon>Sphingobacteriaceae</taxon>
        <taxon>Sphingobacterium</taxon>
    </lineage>
</organism>
<dbReference type="InterPro" id="IPR017853">
    <property type="entry name" value="GH"/>
</dbReference>
<dbReference type="EMBL" id="SUKA01000001">
    <property type="protein sequence ID" value="TJY68238.1"/>
    <property type="molecule type" value="Genomic_DNA"/>
</dbReference>
<feature type="domain" description="Glycoside hydrolase 123 catalytic" evidence="2">
    <location>
        <begin position="216"/>
        <end position="525"/>
    </location>
</feature>
<keyword evidence="5" id="KW-1185">Reference proteome</keyword>
<evidence type="ECO:0000256" key="1">
    <source>
        <dbReference type="SAM" id="SignalP"/>
    </source>
</evidence>
<dbReference type="AlphaFoldDB" id="A0A4U0H8Z1"/>
<dbReference type="OrthoDB" id="197680at2"/>
<dbReference type="InterPro" id="IPR053850">
    <property type="entry name" value="Glyco_hydro_123_N_2"/>
</dbReference>
<dbReference type="Pfam" id="PF22680">
    <property type="entry name" value="Glyco_hydro_123_N_2"/>
    <property type="match status" value="1"/>
</dbReference>
<dbReference type="InterPro" id="IPR025150">
    <property type="entry name" value="GH123_cat"/>
</dbReference>
<accession>A0A4U0H8Z1</accession>
<proteinExistence type="predicted"/>
<dbReference type="SUPFAM" id="SSF51445">
    <property type="entry name" value="(Trans)glycosidases"/>
    <property type="match status" value="1"/>
</dbReference>
<protein>
    <submittedName>
        <fullName evidence="4">DUF4091 domain-containing protein</fullName>
    </submittedName>
</protein>
<feature type="signal peptide" evidence="1">
    <location>
        <begin position="1"/>
        <end position="18"/>
    </location>
</feature>
<dbReference type="Pfam" id="PF13320">
    <property type="entry name" value="GH123_cat"/>
    <property type="match status" value="1"/>
</dbReference>
<sequence length="573" mass="66036">MKVHLFLILLFSSLISRAQFLEFKDPKAVNPQAWDIVKKPANFSFIDTEFSLSKSTPPSSSQQILTWNAKAWKNETIHTQLAFWGTTDFQTIQLSASPLTSDQATISADHIQIHPITYVLSDLPGDLKNGCGINVKLDSILVADRIDNSQSFVYQRKETRPIWLSIAIPKNTSAGLYNGKVYVNTGSKEIALDYTVQVASHTLPDADEWSYHLDLWQNPYSVARHHEVEPFSTAHFEKLTPHIKLLADAGQKSITATLIYDPWNGQTYDKYDAMIKWVKAKDGSWRFDYSVFDTWVAFMQNQGIDKFINCYSMIPWNLSFYYFDELSDKMEVLKAKPGEEAYEKHWLPFLIDFAAHLKQKGWFEKTTIAMDERPMKDMLAAINIIKKADPDFKISLAGTYHEELAFELIDYCITLGENMPTEILEKRKSLGYNTTAYTCCSEIFPNTFTNSGYSESVWLAWNSVERGFDGYLRWAYDCWNATPDQDTRYGSWLSGDTYLIYPDNTTSIRFERLREGIQDAEKIKIIREYLHKAKREDDLEKLNKLISTFNNKDIKQELIPKQVKDGKSFLNSL</sequence>
<dbReference type="Proteomes" id="UP000309872">
    <property type="component" value="Unassembled WGS sequence"/>
</dbReference>
<name>A0A4U0H8Z1_9SPHI</name>
<dbReference type="RefSeq" id="WP_136819108.1">
    <property type="nucleotide sequence ID" value="NZ_BMJX01000001.1"/>
</dbReference>
<evidence type="ECO:0000259" key="3">
    <source>
        <dbReference type="Pfam" id="PF22680"/>
    </source>
</evidence>
<feature type="chain" id="PRO_5020202030" evidence="1">
    <location>
        <begin position="19"/>
        <end position="573"/>
    </location>
</feature>